<sequence>MNLVPYKHKICRQGSPTLGNSPEDEHGCGFRVRWVLAVAERRNQMLTGDRVRLTGYPRKVRLRDLISSVDAASSAIIIVFQLPSSFVTTFRRFSCSFDGLLASKGSLCALVEVFSCDIEVTSSSSGSNLFQKFRLLQAAPSTSKTPPAAMTPLSEEQFLKNGFENLGWNLEKLARDTGVLGIEIAVSWRFGARSRPRSSLIDVAAQRFREKGSTFGRKSNINKLRLVRER</sequence>
<organism evidence="1 2">
    <name type="scientific">Platanthera guangdongensis</name>
    <dbReference type="NCBI Taxonomy" id="2320717"/>
    <lineage>
        <taxon>Eukaryota</taxon>
        <taxon>Viridiplantae</taxon>
        <taxon>Streptophyta</taxon>
        <taxon>Embryophyta</taxon>
        <taxon>Tracheophyta</taxon>
        <taxon>Spermatophyta</taxon>
        <taxon>Magnoliopsida</taxon>
        <taxon>Liliopsida</taxon>
        <taxon>Asparagales</taxon>
        <taxon>Orchidaceae</taxon>
        <taxon>Orchidoideae</taxon>
        <taxon>Orchideae</taxon>
        <taxon>Orchidinae</taxon>
        <taxon>Platanthera</taxon>
    </lineage>
</organism>
<gene>
    <name evidence="1" type="ORF">KSP40_PGU021367</name>
</gene>
<name>A0ABR2MLQ9_9ASPA</name>
<keyword evidence="2" id="KW-1185">Reference proteome</keyword>
<dbReference type="EMBL" id="JBBWWR010000006">
    <property type="protein sequence ID" value="KAK8964916.1"/>
    <property type="molecule type" value="Genomic_DNA"/>
</dbReference>
<proteinExistence type="predicted"/>
<evidence type="ECO:0000313" key="2">
    <source>
        <dbReference type="Proteomes" id="UP001412067"/>
    </source>
</evidence>
<evidence type="ECO:0000313" key="1">
    <source>
        <dbReference type="EMBL" id="KAK8964916.1"/>
    </source>
</evidence>
<reference evidence="1 2" key="1">
    <citation type="journal article" date="2022" name="Nat. Plants">
        <title>Genomes of leafy and leafless Platanthera orchids illuminate the evolution of mycoheterotrophy.</title>
        <authorList>
            <person name="Li M.H."/>
            <person name="Liu K.W."/>
            <person name="Li Z."/>
            <person name="Lu H.C."/>
            <person name="Ye Q.L."/>
            <person name="Zhang D."/>
            <person name="Wang J.Y."/>
            <person name="Li Y.F."/>
            <person name="Zhong Z.M."/>
            <person name="Liu X."/>
            <person name="Yu X."/>
            <person name="Liu D.K."/>
            <person name="Tu X.D."/>
            <person name="Liu B."/>
            <person name="Hao Y."/>
            <person name="Liao X.Y."/>
            <person name="Jiang Y.T."/>
            <person name="Sun W.H."/>
            <person name="Chen J."/>
            <person name="Chen Y.Q."/>
            <person name="Ai Y."/>
            <person name="Zhai J.W."/>
            <person name="Wu S.S."/>
            <person name="Zhou Z."/>
            <person name="Hsiao Y.Y."/>
            <person name="Wu W.L."/>
            <person name="Chen Y.Y."/>
            <person name="Lin Y.F."/>
            <person name="Hsu J.L."/>
            <person name="Li C.Y."/>
            <person name="Wang Z.W."/>
            <person name="Zhao X."/>
            <person name="Zhong W.Y."/>
            <person name="Ma X.K."/>
            <person name="Ma L."/>
            <person name="Huang J."/>
            <person name="Chen G.Z."/>
            <person name="Huang M.Z."/>
            <person name="Huang L."/>
            <person name="Peng D.H."/>
            <person name="Luo Y.B."/>
            <person name="Zou S.Q."/>
            <person name="Chen S.P."/>
            <person name="Lan S."/>
            <person name="Tsai W.C."/>
            <person name="Van de Peer Y."/>
            <person name="Liu Z.J."/>
        </authorList>
    </citation>
    <scope>NUCLEOTIDE SEQUENCE [LARGE SCALE GENOMIC DNA]</scope>
    <source>
        <strain evidence="1">Lor288</strain>
    </source>
</reference>
<accession>A0ABR2MLQ9</accession>
<dbReference type="Proteomes" id="UP001412067">
    <property type="component" value="Unassembled WGS sequence"/>
</dbReference>
<comment type="caution">
    <text evidence="1">The sequence shown here is derived from an EMBL/GenBank/DDBJ whole genome shotgun (WGS) entry which is preliminary data.</text>
</comment>
<protein>
    <submittedName>
        <fullName evidence="1">Uncharacterized protein</fullName>
    </submittedName>
</protein>